<accession>A0A2N3I1Y7</accession>
<dbReference type="EMBL" id="MVDD01000003">
    <property type="protein sequence ID" value="PKQ64310.1"/>
    <property type="molecule type" value="Genomic_DNA"/>
</dbReference>
<evidence type="ECO:0008006" key="3">
    <source>
        <dbReference type="Google" id="ProtNLM"/>
    </source>
</evidence>
<dbReference type="InterPro" id="IPR053722">
    <property type="entry name" value="Curli_assembly_CsgC/AgfC"/>
</dbReference>
<dbReference type="AlphaFoldDB" id="A0A2N3I1Y7"/>
<evidence type="ECO:0000313" key="1">
    <source>
        <dbReference type="EMBL" id="PKQ64310.1"/>
    </source>
</evidence>
<gene>
    <name evidence="1" type="ORF">BZG02_05700</name>
</gene>
<dbReference type="NCBIfam" id="NF041112">
    <property type="entry name" value="chap_CsgH_alph"/>
    <property type="match status" value="1"/>
</dbReference>
<protein>
    <recommendedName>
        <fullName evidence="3">Curli assembly protein CsgC</fullName>
    </recommendedName>
</protein>
<dbReference type="Proteomes" id="UP000233535">
    <property type="component" value="Unassembled WGS sequence"/>
</dbReference>
<dbReference type="Gene3D" id="2.60.40.2420">
    <property type="match status" value="1"/>
</dbReference>
<name>A0A2N3I1Y7_9BACT</name>
<dbReference type="InterPro" id="IPR047726">
    <property type="entry name" value="CsgH_dom"/>
</dbReference>
<evidence type="ECO:0000313" key="2">
    <source>
        <dbReference type="Proteomes" id="UP000233535"/>
    </source>
</evidence>
<proteinExistence type="predicted"/>
<keyword evidence="2" id="KW-1185">Reference proteome</keyword>
<comment type="caution">
    <text evidence="1">The sequence shown here is derived from an EMBL/GenBank/DDBJ whole genome shotgun (WGS) entry which is preliminary data.</text>
</comment>
<reference evidence="1 2" key="1">
    <citation type="journal article" date="2017" name="Front. Microbiol.">
        <title>Labilibaculum manganireducens gen. nov., sp. nov. and Labilibaculum filiforme sp. nov., Novel Bacteroidetes Isolated from Subsurface Sediments of the Baltic Sea.</title>
        <authorList>
            <person name="Vandieken V."/>
            <person name="Marshall I.P."/>
            <person name="Niemann H."/>
            <person name="Engelen B."/>
            <person name="Cypionka H."/>
        </authorList>
    </citation>
    <scope>NUCLEOTIDE SEQUENCE [LARGE SCALE GENOMIC DNA]</scope>
    <source>
        <strain evidence="1 2">59.16B</strain>
    </source>
</reference>
<organism evidence="1 2">
    <name type="scientific">Labilibaculum filiforme</name>
    <dbReference type="NCBI Taxonomy" id="1940526"/>
    <lineage>
        <taxon>Bacteria</taxon>
        <taxon>Pseudomonadati</taxon>
        <taxon>Bacteroidota</taxon>
        <taxon>Bacteroidia</taxon>
        <taxon>Marinilabiliales</taxon>
        <taxon>Marinifilaceae</taxon>
        <taxon>Labilibaculum</taxon>
    </lineage>
</organism>
<sequence length="126" mass="14074">MYTKIIFFVAICFIFNAERVMGQLPVKAWVEVGDKMHCQSLKANIENQGEETFSLRYVFELSKKGASGNSNSIQKGSFILLGGTITTLSESGMNLMKSDRLTAKLFIYHDKVIVAQDSVVLHGDNY</sequence>
<dbReference type="RefSeq" id="WP_101260453.1">
    <property type="nucleotide sequence ID" value="NZ_MVDD01000003.1"/>
</dbReference>
<dbReference type="OrthoDB" id="1120412at2"/>